<dbReference type="PROSITE" id="PS50137">
    <property type="entry name" value="DS_RBD"/>
    <property type="match status" value="2"/>
</dbReference>
<dbReference type="STRING" id="451379.A0A0N5A8L0"/>
<dbReference type="GO" id="GO:0006396">
    <property type="term" value="P:RNA processing"/>
    <property type="evidence" value="ECO:0007669"/>
    <property type="project" value="InterPro"/>
</dbReference>
<dbReference type="Pfam" id="PF00035">
    <property type="entry name" value="dsrm"/>
    <property type="match status" value="2"/>
</dbReference>
<protein>
    <submittedName>
        <fullName evidence="5">DRBM domain-containing protein</fullName>
    </submittedName>
</protein>
<dbReference type="WBParaSite" id="SMUV_0000041201-mRNA-1">
    <property type="protein sequence ID" value="SMUV_0000041201-mRNA-1"/>
    <property type="gene ID" value="SMUV_0000041201"/>
</dbReference>
<dbReference type="GO" id="GO:0003726">
    <property type="term" value="F:double-stranded RNA adenosine deaminase activity"/>
    <property type="evidence" value="ECO:0007669"/>
    <property type="project" value="TreeGrafter"/>
</dbReference>
<dbReference type="SMART" id="SM00358">
    <property type="entry name" value="DSRM"/>
    <property type="match status" value="2"/>
</dbReference>
<evidence type="ECO:0000313" key="4">
    <source>
        <dbReference type="Proteomes" id="UP000046393"/>
    </source>
</evidence>
<dbReference type="PANTHER" id="PTHR10910">
    <property type="entry name" value="EUKARYOTE SPECIFIC DSRNA BINDING PROTEIN"/>
    <property type="match status" value="1"/>
</dbReference>
<feature type="domain" description="DRBM" evidence="2">
    <location>
        <begin position="319"/>
        <end position="393"/>
    </location>
</feature>
<accession>A0A0N5A8L0</accession>
<evidence type="ECO:0000313" key="5">
    <source>
        <dbReference type="WBParaSite" id="SMUV_0000041201-mRNA-1"/>
    </source>
</evidence>
<dbReference type="InterPro" id="IPR002466">
    <property type="entry name" value="A_deamin"/>
</dbReference>
<evidence type="ECO:0000256" key="1">
    <source>
        <dbReference type="PROSITE-ProRule" id="PRU00266"/>
    </source>
</evidence>
<dbReference type="GO" id="GO:0005737">
    <property type="term" value="C:cytoplasm"/>
    <property type="evidence" value="ECO:0007669"/>
    <property type="project" value="TreeGrafter"/>
</dbReference>
<dbReference type="InterPro" id="IPR014720">
    <property type="entry name" value="dsRBD_dom"/>
</dbReference>
<dbReference type="GO" id="GO:0008251">
    <property type="term" value="F:tRNA-specific adenosine deaminase activity"/>
    <property type="evidence" value="ECO:0007669"/>
    <property type="project" value="TreeGrafter"/>
</dbReference>
<proteinExistence type="predicted"/>
<keyword evidence="4" id="KW-1185">Reference proteome</keyword>
<dbReference type="PANTHER" id="PTHR10910:SF144">
    <property type="entry name" value="A TO I EDITASE DOMAIN-CONTAINING PROTEIN-RELATED"/>
    <property type="match status" value="1"/>
</dbReference>
<dbReference type="CDD" id="cd00048">
    <property type="entry name" value="DSRM_SF"/>
    <property type="match status" value="2"/>
</dbReference>
<evidence type="ECO:0000259" key="2">
    <source>
        <dbReference type="PROSITE" id="PS50137"/>
    </source>
</evidence>
<dbReference type="GO" id="GO:0003725">
    <property type="term" value="F:double-stranded RNA binding"/>
    <property type="evidence" value="ECO:0007669"/>
    <property type="project" value="TreeGrafter"/>
</dbReference>
<dbReference type="Proteomes" id="UP000046393">
    <property type="component" value="Unplaced"/>
</dbReference>
<dbReference type="AlphaFoldDB" id="A0A0N5A8L0"/>
<dbReference type="SUPFAM" id="SSF54768">
    <property type="entry name" value="dsRNA-binding domain-like"/>
    <property type="match status" value="2"/>
</dbReference>
<dbReference type="Gene3D" id="3.30.160.20">
    <property type="match status" value="2"/>
</dbReference>
<organism evidence="4 5">
    <name type="scientific">Syphacia muris</name>
    <dbReference type="NCBI Taxonomy" id="451379"/>
    <lineage>
        <taxon>Eukaryota</taxon>
        <taxon>Metazoa</taxon>
        <taxon>Ecdysozoa</taxon>
        <taxon>Nematoda</taxon>
        <taxon>Chromadorea</taxon>
        <taxon>Rhabditida</taxon>
        <taxon>Spirurina</taxon>
        <taxon>Oxyuridomorpha</taxon>
        <taxon>Oxyuroidea</taxon>
        <taxon>Oxyuridae</taxon>
        <taxon>Syphacia</taxon>
    </lineage>
</organism>
<reference evidence="5" key="1">
    <citation type="submission" date="2017-02" db="UniProtKB">
        <authorList>
            <consortium name="WormBaseParasite"/>
        </authorList>
    </citation>
    <scope>IDENTIFICATION</scope>
</reference>
<feature type="domain" description="A to I editase" evidence="3">
    <location>
        <begin position="461"/>
        <end position="750"/>
    </location>
</feature>
<sequence length="757" mass="84871">MENSINRGNFIQRPRKLPAHGKKYSVVGKTAAMVLNELYPDFKEQCQYQTIETPAKIPRFKCSLNVCGETYSAEGSSKKIAKQLACELALKRLRPDITLEGPSFEKAEEEKMNALAEQRAEKKRLEHSKMSNYLYDYFICLCQRKEALTGEKYQPIFDCSKLPSVSMNVTNAKRYLCTLTLSEQGRKYTKESSSKIAGQNCVIKEALLDLFNISLADLRAVEKTAIVLRPSHPMQVLLQALSFYDRSVHIETDVVDEKPVGSKNRFVAKCVLDNEIRIAGPVEDTRQKAKESLCLQVITKELGLEMPTGSLKRPYSSYTPCSALHTLMIKQYHIAHPDIVYSDGIDISSNTKKGPLFKCTVTLNQQNTFEGIGRSKKIAKNAAAEEALKEMFKFDPNAEGAMEAWNSKRLKVDTNADLCNEVCALVRKEYESICHLQGCPLTTHISAFVIIKPDGGKAVVALGAGKNAVIDGRALKSSEGSLLLHMDCSVLARRAFVLYLHKQLEKRDSVDSMFEKSESGKYRFKPGYKIVLYSTYSPNITLTGGEVQKLSCYCGGTGMSNGVLERSQTFEEIISTGCLNVMNVADKMLKWNNLGVQGALLSYVLEPVFISNYFIATLSNDRLITKIVLDRLQLGRKKSFEVKSTSFAVFAYGETYHNWVADIGMLERLDPATGRTVSGAPSRLSKSEMYESWHRLLNIIGGREKRIQWSYTEAKQAETMYGSSVKEFEEQLKRRGFGIWQKKPSAVDNFTLASFDS</sequence>
<dbReference type="PROSITE" id="PS50141">
    <property type="entry name" value="A_DEAMIN_EDITASE"/>
    <property type="match status" value="1"/>
</dbReference>
<keyword evidence="1" id="KW-0694">RNA-binding</keyword>
<dbReference type="SMART" id="SM00552">
    <property type="entry name" value="ADEAMc"/>
    <property type="match status" value="1"/>
</dbReference>
<evidence type="ECO:0000259" key="3">
    <source>
        <dbReference type="PROSITE" id="PS50141"/>
    </source>
</evidence>
<feature type="domain" description="DRBM" evidence="2">
    <location>
        <begin position="30"/>
        <end position="95"/>
    </location>
</feature>
<dbReference type="GO" id="GO:0005730">
    <property type="term" value="C:nucleolus"/>
    <property type="evidence" value="ECO:0007669"/>
    <property type="project" value="TreeGrafter"/>
</dbReference>
<name>A0A0N5A8L0_9BILA</name>
<dbReference type="Pfam" id="PF02137">
    <property type="entry name" value="A_deamin"/>
    <property type="match status" value="2"/>
</dbReference>
<dbReference type="GO" id="GO:0006382">
    <property type="term" value="P:adenosine to inosine editing"/>
    <property type="evidence" value="ECO:0007669"/>
    <property type="project" value="TreeGrafter"/>
</dbReference>